<evidence type="ECO:0000313" key="4">
    <source>
        <dbReference type="EMBL" id="OAP56158.1"/>
    </source>
</evidence>
<evidence type="ECO:0000256" key="2">
    <source>
        <dbReference type="SAM" id="MobiDB-lite"/>
    </source>
</evidence>
<name>A0A178Z8P7_9EURO</name>
<comment type="caution">
    <text evidence="4">The sequence shown here is derived from an EMBL/GenBank/DDBJ whole genome shotgun (WGS) entry which is preliminary data.</text>
</comment>
<dbReference type="InterPro" id="IPR013087">
    <property type="entry name" value="Znf_C2H2_type"/>
</dbReference>
<keyword evidence="1" id="KW-0479">Metal-binding</keyword>
<dbReference type="Proteomes" id="UP000078343">
    <property type="component" value="Unassembled WGS sequence"/>
</dbReference>
<feature type="region of interest" description="Disordered" evidence="2">
    <location>
        <begin position="289"/>
        <end position="321"/>
    </location>
</feature>
<dbReference type="STRING" id="1367422.A0A178Z8P7"/>
<dbReference type="SMART" id="SM00355">
    <property type="entry name" value="ZnF_C2H2"/>
    <property type="match status" value="2"/>
</dbReference>
<dbReference type="GO" id="GO:0008270">
    <property type="term" value="F:zinc ion binding"/>
    <property type="evidence" value="ECO:0007669"/>
    <property type="project" value="UniProtKB-KW"/>
</dbReference>
<organism evidence="4 5">
    <name type="scientific">Fonsecaea erecta</name>
    <dbReference type="NCBI Taxonomy" id="1367422"/>
    <lineage>
        <taxon>Eukaryota</taxon>
        <taxon>Fungi</taxon>
        <taxon>Dikarya</taxon>
        <taxon>Ascomycota</taxon>
        <taxon>Pezizomycotina</taxon>
        <taxon>Eurotiomycetes</taxon>
        <taxon>Chaetothyriomycetidae</taxon>
        <taxon>Chaetothyriales</taxon>
        <taxon>Herpotrichiellaceae</taxon>
        <taxon>Fonsecaea</taxon>
    </lineage>
</organism>
<dbReference type="AlphaFoldDB" id="A0A178Z8P7"/>
<dbReference type="EMBL" id="LVYI01000009">
    <property type="protein sequence ID" value="OAP56158.1"/>
    <property type="molecule type" value="Genomic_DNA"/>
</dbReference>
<keyword evidence="5" id="KW-1185">Reference proteome</keyword>
<dbReference type="PROSITE" id="PS00028">
    <property type="entry name" value="ZINC_FINGER_C2H2_1"/>
    <property type="match status" value="1"/>
</dbReference>
<dbReference type="Gene3D" id="3.30.160.60">
    <property type="entry name" value="Classic Zinc Finger"/>
    <property type="match status" value="1"/>
</dbReference>
<evidence type="ECO:0000256" key="1">
    <source>
        <dbReference type="PROSITE-ProRule" id="PRU00042"/>
    </source>
</evidence>
<dbReference type="OrthoDB" id="654211at2759"/>
<keyword evidence="1" id="KW-0862">Zinc</keyword>
<feature type="domain" description="C2H2-type" evidence="3">
    <location>
        <begin position="375"/>
        <end position="405"/>
    </location>
</feature>
<evidence type="ECO:0000313" key="5">
    <source>
        <dbReference type="Proteomes" id="UP000078343"/>
    </source>
</evidence>
<sequence length="438" mass="48998">MSLDSRAVAYQPHLKIEDSAFEMLHELDHPEFDRDASLELVGECPLLSSDFFSSDAASTDSGGVRRPSLTSSSTYSASPEAFWTPSAPAASPMTPMLVEPSTYLRSKEYVKPASYLTDNRHIFHHAQEDEPCPRRSLWETPRYSGLSMLDGTHELLAGEAGRPLYHPDIQGLSYGNTNLVLTKAIFAGPSNPNACAMMTATDDDLLPWNSAAVHPPEETIAPRLAFRATLTSSPSYKVDPSTPPKLHIPQSAILSSSPLSVIAPQMLPSQHGVEELPYESLQHIVSPVKKQPTNTDRLHRRPYERKRPVGPSSKPKATPIKSGMNCDYIITTNEFACSYPGCIDKHTGKQKRFKRQEHKKRHEKTVHEKSTHTTYKCWVPECNRPFSRTDNLKSHLRNTHSKKPGVRGNRYVATLDKNSEFYDPDWVGELDKNGYPIH</sequence>
<dbReference type="GeneID" id="30013505"/>
<accession>A0A178Z8P7</accession>
<proteinExistence type="predicted"/>
<feature type="compositionally biased region" description="Low complexity" evidence="2">
    <location>
        <begin position="68"/>
        <end position="78"/>
    </location>
</feature>
<keyword evidence="1" id="KW-0863">Zinc-finger</keyword>
<reference evidence="4 5" key="1">
    <citation type="submission" date="2016-04" db="EMBL/GenBank/DDBJ databases">
        <title>Draft genome of Fonsecaea erecta CBS 125763.</title>
        <authorList>
            <person name="Weiss V.A."/>
            <person name="Vicente V.A."/>
            <person name="Raittz R.T."/>
            <person name="Moreno L.F."/>
            <person name="De Souza E.M."/>
            <person name="Pedrosa F.O."/>
            <person name="Steffens M.B."/>
            <person name="Faoro H."/>
            <person name="Tadra-Sfeir M.Z."/>
            <person name="Najafzadeh M.J."/>
            <person name="Felipe M.S."/>
            <person name="Teixeira M."/>
            <person name="Sun J."/>
            <person name="Xi L."/>
            <person name="Gomes R."/>
            <person name="De Azevedo C.M."/>
            <person name="Salgado C.G."/>
            <person name="Da Silva M.B."/>
            <person name="Nascimento M.F."/>
            <person name="Queiroz-Telles F."/>
            <person name="Attili D.S."/>
            <person name="Gorbushina A."/>
        </authorList>
    </citation>
    <scope>NUCLEOTIDE SEQUENCE [LARGE SCALE GENOMIC DNA]</scope>
    <source>
        <strain evidence="4 5">CBS 125763</strain>
    </source>
</reference>
<dbReference type="RefSeq" id="XP_018689525.1">
    <property type="nucleotide sequence ID" value="XM_018840844.1"/>
</dbReference>
<protein>
    <recommendedName>
        <fullName evidence="3">C2H2-type domain-containing protein</fullName>
    </recommendedName>
</protein>
<gene>
    <name evidence="4" type="ORF">AYL99_09337</name>
</gene>
<evidence type="ECO:0000259" key="3">
    <source>
        <dbReference type="PROSITE" id="PS50157"/>
    </source>
</evidence>
<dbReference type="PROSITE" id="PS50157">
    <property type="entry name" value="ZINC_FINGER_C2H2_2"/>
    <property type="match status" value="1"/>
</dbReference>
<feature type="region of interest" description="Disordered" evidence="2">
    <location>
        <begin position="55"/>
        <end position="78"/>
    </location>
</feature>